<accession>A0AAW2FW91</accession>
<comment type="caution">
    <text evidence="2">The sequence shown here is derived from an EMBL/GenBank/DDBJ whole genome shotgun (WGS) entry which is preliminary data.</text>
</comment>
<feature type="compositionally biased region" description="Basic residues" evidence="1">
    <location>
        <begin position="29"/>
        <end position="44"/>
    </location>
</feature>
<feature type="region of interest" description="Disordered" evidence="1">
    <location>
        <begin position="25"/>
        <end position="44"/>
    </location>
</feature>
<reference evidence="2 3" key="1">
    <citation type="submission" date="2023-03" db="EMBL/GenBank/DDBJ databases">
        <title>High recombination rates correlate with genetic variation in Cardiocondyla obscurior ants.</title>
        <authorList>
            <person name="Errbii M."/>
        </authorList>
    </citation>
    <scope>NUCLEOTIDE SEQUENCE [LARGE SCALE GENOMIC DNA]</scope>
    <source>
        <strain evidence="2">Alpha-2009</strain>
        <tissue evidence="2">Whole body</tissue>
    </source>
</reference>
<evidence type="ECO:0000313" key="2">
    <source>
        <dbReference type="EMBL" id="KAL0119470.1"/>
    </source>
</evidence>
<name>A0AAW2FW91_9HYME</name>
<proteinExistence type="predicted"/>
<evidence type="ECO:0000256" key="1">
    <source>
        <dbReference type="SAM" id="MobiDB-lite"/>
    </source>
</evidence>
<protein>
    <submittedName>
        <fullName evidence="2">Uncharacterized protein</fullName>
    </submittedName>
</protein>
<gene>
    <name evidence="2" type="ORF">PUN28_007754</name>
</gene>
<keyword evidence="3" id="KW-1185">Reference proteome</keyword>
<sequence length="76" mass="9080">MEKWSSCEIAHGYGNYENRFNGIEEKERERRRRKRKKKERKKIAVKKKKLMSVLQNNPNITSSLNLIPNSKADVLY</sequence>
<dbReference type="Proteomes" id="UP001430953">
    <property type="component" value="Unassembled WGS sequence"/>
</dbReference>
<dbReference type="AlphaFoldDB" id="A0AAW2FW91"/>
<organism evidence="2 3">
    <name type="scientific">Cardiocondyla obscurior</name>
    <dbReference type="NCBI Taxonomy" id="286306"/>
    <lineage>
        <taxon>Eukaryota</taxon>
        <taxon>Metazoa</taxon>
        <taxon>Ecdysozoa</taxon>
        <taxon>Arthropoda</taxon>
        <taxon>Hexapoda</taxon>
        <taxon>Insecta</taxon>
        <taxon>Pterygota</taxon>
        <taxon>Neoptera</taxon>
        <taxon>Endopterygota</taxon>
        <taxon>Hymenoptera</taxon>
        <taxon>Apocrita</taxon>
        <taxon>Aculeata</taxon>
        <taxon>Formicoidea</taxon>
        <taxon>Formicidae</taxon>
        <taxon>Myrmicinae</taxon>
        <taxon>Cardiocondyla</taxon>
    </lineage>
</organism>
<dbReference type="EMBL" id="JADYXP020000007">
    <property type="protein sequence ID" value="KAL0119470.1"/>
    <property type="molecule type" value="Genomic_DNA"/>
</dbReference>
<evidence type="ECO:0000313" key="3">
    <source>
        <dbReference type="Proteomes" id="UP001430953"/>
    </source>
</evidence>